<feature type="domain" description="KIB1-4 beta-propeller" evidence="2">
    <location>
        <begin position="111"/>
        <end position="393"/>
    </location>
</feature>
<dbReference type="PANTHER" id="PTHR44259">
    <property type="entry name" value="OS07G0183000 PROTEIN-RELATED"/>
    <property type="match status" value="1"/>
</dbReference>
<accession>A0A3S3M252</accession>
<dbReference type="AlphaFoldDB" id="A0A3S3M252"/>
<name>A0A3S3M252_9MAGN</name>
<dbReference type="Pfam" id="PF03478">
    <property type="entry name" value="Beta-prop_KIB1-4"/>
    <property type="match status" value="1"/>
</dbReference>
<dbReference type="InterPro" id="IPR005174">
    <property type="entry name" value="KIB1-4_b-propeller"/>
</dbReference>
<evidence type="ECO:0000313" key="4">
    <source>
        <dbReference type="Proteomes" id="UP000283530"/>
    </source>
</evidence>
<gene>
    <name evidence="3" type="ORF">CKAN_00006300</name>
</gene>
<dbReference type="Proteomes" id="UP000283530">
    <property type="component" value="Unassembled WGS sequence"/>
</dbReference>
<proteinExistence type="predicted"/>
<sequence length="428" mass="49781">MKINMVEVSRHYLDLPQIKCHQVGKMAKWINLHQELLEIIFDLCLLPYQIRMRSVCKTWRLILKTPRELPWLMMLPKKNQEEDHRHQDPDARAFFSLSEQKEDHHPDACAFFSLSKQKIHTIHLPEIQGKRCRGSFQNGWLMIIDELDIFLFHPWSKKRLELLHRSTLDFKYHSCIKHLGIPYMKMMRPHRIRKAALSDDCKLMVVVVYESDMVQLAFYRIGDDAWTDIVVPPGPMDVIYHNGQFYCITMWGGVYLVHIENGNSYAKRLTENMKEPFGGLYLVPDMLTDTNIMFVILRERVTRANVHETRDTIHFHIYKFPLGEKGPLDQEKEVVNKLIKVESLGDRVIFLGYNSPITVMASEFPGLKGNCIYFTDDSGASYANGPGDCGVFNVEDGTVEQLFAHGYHPAFAPPIWFATPPYSSYQRD</sequence>
<evidence type="ECO:0000259" key="2">
    <source>
        <dbReference type="Pfam" id="PF03478"/>
    </source>
</evidence>
<protein>
    <submittedName>
        <fullName evidence="3">F-box protein SKIP23-like protein</fullName>
    </submittedName>
</protein>
<dbReference type="InterPro" id="IPR001810">
    <property type="entry name" value="F-box_dom"/>
</dbReference>
<comment type="caution">
    <text evidence="3">The sequence shown here is derived from an EMBL/GenBank/DDBJ whole genome shotgun (WGS) entry which is preliminary data.</text>
</comment>
<evidence type="ECO:0000313" key="3">
    <source>
        <dbReference type="EMBL" id="RWR71879.1"/>
    </source>
</evidence>
<dbReference type="Pfam" id="PF00646">
    <property type="entry name" value="F-box"/>
    <property type="match status" value="1"/>
</dbReference>
<dbReference type="OrthoDB" id="642536at2759"/>
<keyword evidence="4" id="KW-1185">Reference proteome</keyword>
<dbReference type="EMBL" id="QPKB01000001">
    <property type="protein sequence ID" value="RWR71879.1"/>
    <property type="molecule type" value="Genomic_DNA"/>
</dbReference>
<evidence type="ECO:0000259" key="1">
    <source>
        <dbReference type="Pfam" id="PF00646"/>
    </source>
</evidence>
<organism evidence="3 4">
    <name type="scientific">Cinnamomum micranthum f. kanehirae</name>
    <dbReference type="NCBI Taxonomy" id="337451"/>
    <lineage>
        <taxon>Eukaryota</taxon>
        <taxon>Viridiplantae</taxon>
        <taxon>Streptophyta</taxon>
        <taxon>Embryophyta</taxon>
        <taxon>Tracheophyta</taxon>
        <taxon>Spermatophyta</taxon>
        <taxon>Magnoliopsida</taxon>
        <taxon>Magnoliidae</taxon>
        <taxon>Laurales</taxon>
        <taxon>Lauraceae</taxon>
        <taxon>Cinnamomum</taxon>
    </lineage>
</organism>
<dbReference type="PANTHER" id="PTHR44259:SF114">
    <property type="entry name" value="OS06G0707300 PROTEIN"/>
    <property type="match status" value="1"/>
</dbReference>
<feature type="domain" description="F-box" evidence="1">
    <location>
        <begin position="29"/>
        <end position="67"/>
    </location>
</feature>
<dbReference type="InterPro" id="IPR050942">
    <property type="entry name" value="F-box_BR-signaling"/>
</dbReference>
<reference evidence="3 4" key="1">
    <citation type="journal article" date="2019" name="Nat. Plants">
        <title>Stout camphor tree genome fills gaps in understanding of flowering plant genome evolution.</title>
        <authorList>
            <person name="Chaw S.M."/>
            <person name="Liu Y.C."/>
            <person name="Wu Y.W."/>
            <person name="Wang H.Y."/>
            <person name="Lin C.I."/>
            <person name="Wu C.S."/>
            <person name="Ke H.M."/>
            <person name="Chang L.Y."/>
            <person name="Hsu C.Y."/>
            <person name="Yang H.T."/>
            <person name="Sudianto E."/>
            <person name="Hsu M.H."/>
            <person name="Wu K.P."/>
            <person name="Wang L.N."/>
            <person name="Leebens-Mack J.H."/>
            <person name="Tsai I.J."/>
        </authorList>
    </citation>
    <scope>NUCLEOTIDE SEQUENCE [LARGE SCALE GENOMIC DNA]</scope>
    <source>
        <strain evidence="4">cv. Chaw 1501</strain>
        <tissue evidence="3">Young leaves</tissue>
    </source>
</reference>